<protein>
    <submittedName>
        <fullName evidence="2">Uncharacterized protein</fullName>
    </submittedName>
</protein>
<gene>
    <name evidence="2" type="ORF">MYCFIDRAFT_180413</name>
</gene>
<evidence type="ECO:0000313" key="2">
    <source>
        <dbReference type="EMBL" id="EME77080.1"/>
    </source>
</evidence>
<dbReference type="Proteomes" id="UP000016932">
    <property type="component" value="Unassembled WGS sequence"/>
</dbReference>
<dbReference type="VEuPathDB" id="FungiDB:MYCFIDRAFT_180413"/>
<reference evidence="2 3" key="1">
    <citation type="journal article" date="2012" name="PLoS Pathog.">
        <title>Diverse lifestyles and strategies of plant pathogenesis encoded in the genomes of eighteen Dothideomycetes fungi.</title>
        <authorList>
            <person name="Ohm R.A."/>
            <person name="Feau N."/>
            <person name="Henrissat B."/>
            <person name="Schoch C.L."/>
            <person name="Horwitz B.A."/>
            <person name="Barry K.W."/>
            <person name="Condon B.J."/>
            <person name="Copeland A.C."/>
            <person name="Dhillon B."/>
            <person name="Glaser F."/>
            <person name="Hesse C.N."/>
            <person name="Kosti I."/>
            <person name="LaButti K."/>
            <person name="Lindquist E.A."/>
            <person name="Lucas S."/>
            <person name="Salamov A.A."/>
            <person name="Bradshaw R.E."/>
            <person name="Ciuffetti L."/>
            <person name="Hamelin R.C."/>
            <person name="Kema G.H.J."/>
            <person name="Lawrence C."/>
            <person name="Scott J.A."/>
            <person name="Spatafora J.W."/>
            <person name="Turgeon B.G."/>
            <person name="de Wit P.J.G.M."/>
            <person name="Zhong S."/>
            <person name="Goodwin S.B."/>
            <person name="Grigoriev I.V."/>
        </authorList>
    </citation>
    <scope>NUCLEOTIDE SEQUENCE [LARGE SCALE GENOMIC DNA]</scope>
    <source>
        <strain evidence="2 3">CIRAD86</strain>
    </source>
</reference>
<feature type="compositionally biased region" description="Basic and acidic residues" evidence="1">
    <location>
        <begin position="61"/>
        <end position="70"/>
    </location>
</feature>
<evidence type="ECO:0000313" key="3">
    <source>
        <dbReference type="Proteomes" id="UP000016932"/>
    </source>
</evidence>
<feature type="compositionally biased region" description="Basic residues" evidence="1">
    <location>
        <begin position="77"/>
        <end position="95"/>
    </location>
</feature>
<dbReference type="HOGENOM" id="CLU_797218_0_0_1"/>
<feature type="region of interest" description="Disordered" evidence="1">
    <location>
        <begin position="61"/>
        <end position="96"/>
    </location>
</feature>
<sequence>MELFSRLVVKAVWGWSHDWHHDEDNDDDVLLLQQAPGRSRRLTRHERGIWRRWEGKWEEEEGRGMEEQIDKGSSGSRKQRRSQHGSHHRWRRGVRSKSELALEATGKLPDVKSTAAGGIASLAVYLTFKSYTRPLGVLRARREIDFPSLMNLIHPADRLILLIAGEMARASDYQRWPFWSLNWHCEERSVVAPGIEADMEQQHFKACESVARLLPAIEIRSEIQSLRLLARSASCYRLSIRSHQDQLTVDTWCRRKAGPAIPLKQSRSHRYCQTSHLPRQSMNDWLLHGAAVLSRVKPSPTRVRCTCAEALYARRFWVNDFRVSISCEVKIETNTFIYVVISAEHARV</sequence>
<evidence type="ECO:0000256" key="1">
    <source>
        <dbReference type="SAM" id="MobiDB-lite"/>
    </source>
</evidence>
<dbReference type="GeneID" id="19334398"/>
<name>M2YGY4_PSEFD</name>
<dbReference type="EMBL" id="KB446571">
    <property type="protein sequence ID" value="EME77080.1"/>
    <property type="molecule type" value="Genomic_DNA"/>
</dbReference>
<dbReference type="RefSeq" id="XP_007932405.1">
    <property type="nucleotide sequence ID" value="XM_007934214.1"/>
</dbReference>
<organism evidence="2 3">
    <name type="scientific">Pseudocercospora fijiensis (strain CIRAD86)</name>
    <name type="common">Black leaf streak disease fungus</name>
    <name type="synonym">Mycosphaerella fijiensis</name>
    <dbReference type="NCBI Taxonomy" id="383855"/>
    <lineage>
        <taxon>Eukaryota</taxon>
        <taxon>Fungi</taxon>
        <taxon>Dikarya</taxon>
        <taxon>Ascomycota</taxon>
        <taxon>Pezizomycotina</taxon>
        <taxon>Dothideomycetes</taxon>
        <taxon>Dothideomycetidae</taxon>
        <taxon>Mycosphaerellales</taxon>
        <taxon>Mycosphaerellaceae</taxon>
        <taxon>Pseudocercospora</taxon>
    </lineage>
</organism>
<dbReference type="KEGG" id="pfj:MYCFIDRAFT_180413"/>
<proteinExistence type="predicted"/>
<dbReference type="AlphaFoldDB" id="M2YGY4"/>
<keyword evidence="3" id="KW-1185">Reference proteome</keyword>
<accession>M2YGY4</accession>